<dbReference type="InterPro" id="IPR036291">
    <property type="entry name" value="NAD(P)-bd_dom_sf"/>
</dbReference>
<dbReference type="AlphaFoldDB" id="A0A1G7IQ73"/>
<accession>A0A1G7IQ73</accession>
<dbReference type="SUPFAM" id="SSF51735">
    <property type="entry name" value="NAD(P)-binding Rossmann-fold domains"/>
    <property type="match status" value="1"/>
</dbReference>
<gene>
    <name evidence="2" type="ORF">SAMN05216260_106128</name>
</gene>
<feature type="domain" description="NAD(P)-binding" evidence="1">
    <location>
        <begin position="7"/>
        <end position="172"/>
    </location>
</feature>
<name>A0A1G7IQ73_9ACTN</name>
<dbReference type="Pfam" id="PF13460">
    <property type="entry name" value="NAD_binding_10"/>
    <property type="match status" value="1"/>
</dbReference>
<dbReference type="PANTHER" id="PTHR43162:SF1">
    <property type="entry name" value="PRESTALK A DIFFERENTIATION PROTEIN A"/>
    <property type="match status" value="1"/>
</dbReference>
<reference evidence="2 3" key="1">
    <citation type="submission" date="2016-10" db="EMBL/GenBank/DDBJ databases">
        <authorList>
            <person name="de Groot N.N."/>
        </authorList>
    </citation>
    <scope>NUCLEOTIDE SEQUENCE [LARGE SCALE GENOMIC DNA]</scope>
    <source>
        <strain evidence="2 3">CGMCC 4.1859</strain>
    </source>
</reference>
<dbReference type="InterPro" id="IPR051604">
    <property type="entry name" value="Ergot_Alk_Oxidoreductase"/>
</dbReference>
<protein>
    <submittedName>
        <fullName evidence="2">Uncharacterized conserved protein YbjT, contains NAD(P)-binding and DUF2867 domains</fullName>
    </submittedName>
</protein>
<dbReference type="EMBL" id="FNAX01000006">
    <property type="protein sequence ID" value="SDF14847.1"/>
    <property type="molecule type" value="Genomic_DNA"/>
</dbReference>
<evidence type="ECO:0000313" key="3">
    <source>
        <dbReference type="Proteomes" id="UP000198614"/>
    </source>
</evidence>
<evidence type="ECO:0000313" key="2">
    <source>
        <dbReference type="EMBL" id="SDF14847.1"/>
    </source>
</evidence>
<proteinExistence type="predicted"/>
<organism evidence="2 3">
    <name type="scientific">Streptomyces griseoaurantiacus</name>
    <dbReference type="NCBI Taxonomy" id="68213"/>
    <lineage>
        <taxon>Bacteria</taxon>
        <taxon>Bacillati</taxon>
        <taxon>Actinomycetota</taxon>
        <taxon>Actinomycetes</taxon>
        <taxon>Kitasatosporales</taxon>
        <taxon>Streptomycetaceae</taxon>
        <taxon>Streptomyces</taxon>
        <taxon>Streptomyces aurantiacus group</taxon>
    </lineage>
</organism>
<dbReference type="OrthoDB" id="116343at2"/>
<dbReference type="Proteomes" id="UP000198614">
    <property type="component" value="Unassembled WGS sequence"/>
</dbReference>
<evidence type="ECO:0000259" key="1">
    <source>
        <dbReference type="Pfam" id="PF13460"/>
    </source>
</evidence>
<dbReference type="InterPro" id="IPR016040">
    <property type="entry name" value="NAD(P)-bd_dom"/>
</dbReference>
<dbReference type="Gene3D" id="3.40.50.720">
    <property type="entry name" value="NAD(P)-binding Rossmann-like Domain"/>
    <property type="match status" value="1"/>
</dbReference>
<dbReference type="PANTHER" id="PTHR43162">
    <property type="match status" value="1"/>
</dbReference>
<sequence length="278" mass="29803">MSLLITGARGGIGAGLLRRLHASGYEVRAAGRAPERLDLPAGVPAVALDLADPKTFAPALTGVTDVFLYAEPAGIEDLLRTAVAAGVQRVVLLSSDSAVLPDAEHNALARHHLRVERALRAAPLTATVLRPGGFATMALHWAEAIRAGRPVEQSCPDARLDVIHPEDIADVAELALTSDRLDGETVTLGGPEVLSFRDQARILGELLGRPVELREPTRQQAVEQLSAHVPAALAASILDYWAALPTEHHEAARSTERLTGRPGRPFRRWATDNLDLFR</sequence>